<dbReference type="EMBL" id="VEPZ02000927">
    <property type="protein sequence ID" value="KAE8710660.1"/>
    <property type="molecule type" value="Genomic_DNA"/>
</dbReference>
<dbReference type="Proteomes" id="UP000436088">
    <property type="component" value="Unassembled WGS sequence"/>
</dbReference>
<evidence type="ECO:0000313" key="2">
    <source>
        <dbReference type="EMBL" id="KAE8710660.1"/>
    </source>
</evidence>
<reference evidence="2" key="1">
    <citation type="submission" date="2019-09" db="EMBL/GenBank/DDBJ databases">
        <title>Draft genome information of white flower Hibiscus syriacus.</title>
        <authorList>
            <person name="Kim Y.-M."/>
        </authorList>
    </citation>
    <scope>NUCLEOTIDE SEQUENCE [LARGE SCALE GENOMIC DNA]</scope>
    <source>
        <strain evidence="2">YM2019G1</strain>
    </source>
</reference>
<organism evidence="2 3">
    <name type="scientific">Hibiscus syriacus</name>
    <name type="common">Rose of Sharon</name>
    <dbReference type="NCBI Taxonomy" id="106335"/>
    <lineage>
        <taxon>Eukaryota</taxon>
        <taxon>Viridiplantae</taxon>
        <taxon>Streptophyta</taxon>
        <taxon>Embryophyta</taxon>
        <taxon>Tracheophyta</taxon>
        <taxon>Spermatophyta</taxon>
        <taxon>Magnoliopsida</taxon>
        <taxon>eudicotyledons</taxon>
        <taxon>Gunneridae</taxon>
        <taxon>Pentapetalae</taxon>
        <taxon>rosids</taxon>
        <taxon>malvids</taxon>
        <taxon>Malvales</taxon>
        <taxon>Malvaceae</taxon>
        <taxon>Malvoideae</taxon>
        <taxon>Hibiscus</taxon>
    </lineage>
</organism>
<name>A0A6A3B164_HIBSY</name>
<dbReference type="PANTHER" id="PTHR34961:SF5">
    <property type="entry name" value="TRANSMEMBRANE PROTEIN"/>
    <property type="match status" value="1"/>
</dbReference>
<comment type="caution">
    <text evidence="2">The sequence shown here is derived from an EMBL/GenBank/DDBJ whole genome shotgun (WGS) entry which is preliminary data.</text>
</comment>
<dbReference type="PANTHER" id="PTHR34961">
    <property type="entry name" value="TRANSMEMBRANE PROTEIN"/>
    <property type="match status" value="1"/>
</dbReference>
<accession>A0A6A3B164</accession>
<sequence>MSCLFFVFLFTYLAMHACNARHLGVVMDDHTVSDKKHLFSNKVVESVEQTNKEESMIFIESDEVKMPKGSGKQEGEMSGVVQVSVSVSVSDKDLDVRSGFFSDYSTPRTRPPSHN</sequence>
<proteinExistence type="predicted"/>
<dbReference type="InterPro" id="IPR053313">
    <property type="entry name" value="RGF"/>
</dbReference>
<evidence type="ECO:0000313" key="3">
    <source>
        <dbReference type="Proteomes" id="UP000436088"/>
    </source>
</evidence>
<protein>
    <submittedName>
        <fullName evidence="2">Uncharacterized protein</fullName>
    </submittedName>
</protein>
<keyword evidence="3" id="KW-1185">Reference proteome</keyword>
<dbReference type="AlphaFoldDB" id="A0A6A3B164"/>
<evidence type="ECO:0000256" key="1">
    <source>
        <dbReference type="SAM" id="SignalP"/>
    </source>
</evidence>
<gene>
    <name evidence="2" type="ORF">F3Y22_tig00110319pilonHSYRG00079</name>
</gene>
<keyword evidence="1" id="KW-0732">Signal</keyword>
<feature type="chain" id="PRO_5025550497" evidence="1">
    <location>
        <begin position="21"/>
        <end position="115"/>
    </location>
</feature>
<feature type="signal peptide" evidence="1">
    <location>
        <begin position="1"/>
        <end position="20"/>
    </location>
</feature>